<feature type="signal peptide" evidence="13">
    <location>
        <begin position="1"/>
        <end position="17"/>
    </location>
</feature>
<evidence type="ECO:0000256" key="1">
    <source>
        <dbReference type="ARBA" id="ARBA00004406"/>
    </source>
</evidence>
<dbReference type="Proteomes" id="UP000029725">
    <property type="component" value="Unassembled WGS sequence"/>
</dbReference>
<evidence type="ECO:0000313" key="15">
    <source>
        <dbReference type="Proteomes" id="UP000029725"/>
    </source>
</evidence>
<sequence>MFSSDLIWSFIFIFLNTAPFYVQERLASFFFKKHLKNLVSTFSISISNCTCKDGELRSLVSIKDIVFNAKFINDYLDSGLKLADANVNEISFSVCSNNSSLESILLVADGLHMHINIDISSFPTYCASNPKAICMDAFRDLILMFRKTNLTLNIQSGMLKIRFFKNDETISCFVITLNGIVIESSSSTDLCLELKVENFIKLYSEDCSTVFADIPPSSKAIFSATSSCLNVEITEPISFVLDGFFDLLKEIPLSEAAADKNGAFDSPVMADGGFLNADEETSDDDPDNEIFYSILNEATGRFQFKNVDYNNPMPIKKPAESNTHKFFLSCSRASVTFFGNVLKLAEIDLKCTFPEFLLDKMAICLYCSQAAICNSNFEALLELVSLSKSSSSALAAINVSNIKLSCFDGDSLTPGDSSFNEESILSLFYCLSFLDSILPEISISNFSLSSQAPAVSVSLQACSLKVNQSYSVISITTKCKSASIALKDLNMNLLIAEPFSIVLTFRNGEGIEFKELDLSDLFSCSKKKTINVSSSIFQDQIQSSLFRLKHEHLHSFFQNQLHLKVEASIRHLFVDCDFSFNSLWCPSGFTDKKSSLIDVLFDFNVAIEHVSCDTKDRGLLLISNVAFKGIPAKQIYYCSLQSCDLQNNHQLKAAFAECTFFLNQLPSNASYPSLYIDICSMSIDGTNLFGPPNDDALHGQAGASSFLSFACIFQRFPTVFNLANGTLSLQNVFGVPGTTTLSACDFNVHLTASFADFVSHSAPIVSAYFDYLSVSYDRPKTIKFPTPIFAHSNFYTGFHLTLNLFKKQERELTSNVSDLLECIFKNHYLVIDSHSCWLSLSKEGFNFILTDAMKWVLRNEEEYISNQLAKLYEGRSDAASQHRNAGIDKASTFLFEKNDSLNAKCKQPDVAKPATPNHEITISGFIVMIHFSAINFTIIDDTNVPSNVADHVTFKISNLSIPATISPNLSIEYILLICENFELEDHVSLSTWRTFLKNSSLPCASTRRKGNVILNFISSLHSICPSDLFKKCLLSESNAIEILVYRLLSGTSMVDTPTDLEFFIYIDVLQKLRFHIDQDSLFFLESYFSFSVNKDIVLLQKNIEDLKNQLLELQQTDLECTSTGLFFRHIVISEIELFIDYKPKKSVLSSSSISSFVFNIFKLEDAKIVLQSVHLHGIHGIPRAFELIMDAWIPYVTNTQAQQVILNGWTPIRTMVQFGNNVGELIMLPMNSNPNDGSSTSISLIRKSLMQGINITSQLASTTKNYLKKADSFLCTLSGVAPLVERPNGNPKNLDSGIKTGVTELTECLDKASLHVESEERINILKAVPLAFVRPLLGVTKMVDCTIGRLLIKVIAVVGQVLGKSVKDAYIQTIKGMPFRYLFLAAESNASKLGSSNSPAVAQVSSTLSMDEAGKILNLPLPGSTLDQAKEVLLVKWSPCRNLKSTSNQMPERMTGMDRSTFNQNLSGPMSVLRRNQESTPKEFLPPRSLPPSRRHCTIVVRLFISYPFLSMDQ</sequence>
<evidence type="ECO:0000256" key="8">
    <source>
        <dbReference type="ARBA" id="ARBA00023055"/>
    </source>
</evidence>
<feature type="region of interest" description="Disordered" evidence="12">
    <location>
        <begin position="1445"/>
        <end position="1464"/>
    </location>
</feature>
<dbReference type="EMBL" id="JMKJ01000222">
    <property type="protein sequence ID" value="KGG51659.1"/>
    <property type="molecule type" value="Genomic_DNA"/>
</dbReference>
<evidence type="ECO:0000256" key="5">
    <source>
        <dbReference type="ARBA" id="ARBA00022448"/>
    </source>
</evidence>
<keyword evidence="5" id="KW-0813">Transport</keyword>
<comment type="similarity">
    <text evidence="3">Belongs to the ATG2 family.</text>
</comment>
<dbReference type="OrthoDB" id="18982at2759"/>
<dbReference type="GO" id="GO:0005789">
    <property type="term" value="C:endoplasmic reticulum membrane"/>
    <property type="evidence" value="ECO:0007669"/>
    <property type="project" value="UniProtKB-SubCell"/>
</dbReference>
<comment type="catalytic activity">
    <reaction evidence="10">
        <text>a 1,2-diacyl-sn-glycero-3-phospho-L-serine(in) = a 1,2-diacyl-sn-glycero-3-phospho-L-serine(out)</text>
        <dbReference type="Rhea" id="RHEA:38663"/>
        <dbReference type="ChEBI" id="CHEBI:57262"/>
    </reaction>
</comment>
<dbReference type="GO" id="GO:0006869">
    <property type="term" value="P:lipid transport"/>
    <property type="evidence" value="ECO:0007669"/>
    <property type="project" value="UniProtKB-KW"/>
</dbReference>
<reference evidence="14 15" key="1">
    <citation type="submission" date="2014-04" db="EMBL/GenBank/DDBJ databases">
        <title>A new species of microsporidia sheds light on the evolution of extreme parasitism.</title>
        <authorList>
            <person name="Haag K.L."/>
            <person name="James T.Y."/>
            <person name="Larsson R."/>
            <person name="Schaer T.M."/>
            <person name="Refardt D."/>
            <person name="Pombert J.-F."/>
            <person name="Ebert D."/>
        </authorList>
    </citation>
    <scope>NUCLEOTIDE SEQUENCE [LARGE SCALE GENOMIC DNA]</scope>
    <source>
        <strain evidence="14 15">UGP3</strain>
        <tissue evidence="14">Spores</tissue>
    </source>
</reference>
<evidence type="ECO:0000256" key="6">
    <source>
        <dbReference type="ARBA" id="ARBA00022824"/>
    </source>
</evidence>
<comment type="subcellular location">
    <subcellularLocation>
        <location evidence="1">Endoplasmic reticulum membrane</location>
        <topology evidence="1">Peripheral membrane protein</topology>
    </subcellularLocation>
    <subcellularLocation>
        <location evidence="2">Preautophagosomal structure membrane</location>
        <topology evidence="2">Peripheral membrane protein</topology>
    </subcellularLocation>
</comment>
<dbReference type="RefSeq" id="XP_013238086.1">
    <property type="nucleotide sequence ID" value="XM_013382632.1"/>
</dbReference>
<dbReference type="PANTHER" id="PTHR13190:SF1">
    <property type="entry name" value="AUTOPHAGY-RELATED 2, ISOFORM A"/>
    <property type="match status" value="1"/>
</dbReference>
<feature type="chain" id="PRO_5001950634" description="Autophagy-related protein 2" evidence="13">
    <location>
        <begin position="18"/>
        <end position="1514"/>
    </location>
</feature>
<dbReference type="VEuPathDB" id="MicrosporidiaDB:DI09_2p360"/>
<evidence type="ECO:0000256" key="11">
    <source>
        <dbReference type="ARBA" id="ARBA00024615"/>
    </source>
</evidence>
<dbReference type="InterPro" id="IPR026849">
    <property type="entry name" value="ATG2"/>
</dbReference>
<comment type="catalytic activity">
    <reaction evidence="11">
        <text>a 1,2-diacyl-sn-glycero-3-phosphoethanolamine(in) = a 1,2-diacyl-sn-glycero-3-phosphoethanolamine(out)</text>
        <dbReference type="Rhea" id="RHEA:38895"/>
        <dbReference type="ChEBI" id="CHEBI:64612"/>
    </reaction>
</comment>
<keyword evidence="7" id="KW-0072">Autophagy</keyword>
<evidence type="ECO:0000256" key="2">
    <source>
        <dbReference type="ARBA" id="ARBA00004623"/>
    </source>
</evidence>
<keyword evidence="15" id="KW-1185">Reference proteome</keyword>
<evidence type="ECO:0000256" key="10">
    <source>
        <dbReference type="ARBA" id="ARBA00024479"/>
    </source>
</evidence>
<name>A0A098VS57_9MICR</name>
<keyword evidence="13" id="KW-0732">Signal</keyword>
<keyword evidence="6" id="KW-0256">Endoplasmic reticulum</keyword>
<dbReference type="GO" id="GO:0000045">
    <property type="term" value="P:autophagosome assembly"/>
    <property type="evidence" value="ECO:0007669"/>
    <property type="project" value="TreeGrafter"/>
</dbReference>
<evidence type="ECO:0000313" key="14">
    <source>
        <dbReference type="EMBL" id="KGG51659.1"/>
    </source>
</evidence>
<evidence type="ECO:0000256" key="12">
    <source>
        <dbReference type="SAM" id="MobiDB-lite"/>
    </source>
</evidence>
<evidence type="ECO:0000256" key="9">
    <source>
        <dbReference type="ARBA" id="ARBA00023136"/>
    </source>
</evidence>
<evidence type="ECO:0000256" key="4">
    <source>
        <dbReference type="ARBA" id="ARBA00018070"/>
    </source>
</evidence>
<accession>A0A098VS57</accession>
<dbReference type="GO" id="GO:0034727">
    <property type="term" value="P:piecemeal microautophagy of the nucleus"/>
    <property type="evidence" value="ECO:0007669"/>
    <property type="project" value="TreeGrafter"/>
</dbReference>
<dbReference type="GO" id="GO:0061908">
    <property type="term" value="C:phagophore"/>
    <property type="evidence" value="ECO:0007669"/>
    <property type="project" value="TreeGrafter"/>
</dbReference>
<dbReference type="Pfam" id="PF13329">
    <property type="entry name" value="ATG2_CAD"/>
    <property type="match status" value="1"/>
</dbReference>
<dbReference type="GO" id="GO:0032266">
    <property type="term" value="F:phosphatidylinositol-3-phosphate binding"/>
    <property type="evidence" value="ECO:0007669"/>
    <property type="project" value="TreeGrafter"/>
</dbReference>
<keyword evidence="9" id="KW-0472">Membrane</keyword>
<proteinExistence type="inferred from homology"/>
<dbReference type="GO" id="GO:0061723">
    <property type="term" value="P:glycophagy"/>
    <property type="evidence" value="ECO:0007669"/>
    <property type="project" value="TreeGrafter"/>
</dbReference>
<protein>
    <recommendedName>
        <fullName evidence="4">Autophagy-related protein 2</fullName>
    </recommendedName>
</protein>
<dbReference type="GO" id="GO:0034045">
    <property type="term" value="C:phagophore assembly site membrane"/>
    <property type="evidence" value="ECO:0007669"/>
    <property type="project" value="UniProtKB-SubCell"/>
</dbReference>
<gene>
    <name evidence="14" type="ORF">DI09_2p360</name>
</gene>
<dbReference type="GO" id="GO:0061709">
    <property type="term" value="P:reticulophagy"/>
    <property type="evidence" value="ECO:0007669"/>
    <property type="project" value="TreeGrafter"/>
</dbReference>
<dbReference type="GO" id="GO:0043495">
    <property type="term" value="F:protein-membrane adaptor activity"/>
    <property type="evidence" value="ECO:0007669"/>
    <property type="project" value="TreeGrafter"/>
</dbReference>
<dbReference type="PANTHER" id="PTHR13190">
    <property type="entry name" value="AUTOPHAGY-RELATED 2, ISOFORM A"/>
    <property type="match status" value="1"/>
</dbReference>
<organism evidence="14 15">
    <name type="scientific">Mitosporidium daphniae</name>
    <dbReference type="NCBI Taxonomy" id="1485682"/>
    <lineage>
        <taxon>Eukaryota</taxon>
        <taxon>Fungi</taxon>
        <taxon>Fungi incertae sedis</taxon>
        <taxon>Microsporidia</taxon>
        <taxon>Mitosporidium</taxon>
    </lineage>
</organism>
<evidence type="ECO:0000256" key="13">
    <source>
        <dbReference type="SAM" id="SignalP"/>
    </source>
</evidence>
<dbReference type="GO" id="GO:0000422">
    <property type="term" value="P:autophagy of mitochondrion"/>
    <property type="evidence" value="ECO:0007669"/>
    <property type="project" value="TreeGrafter"/>
</dbReference>
<dbReference type="HOGENOM" id="CLU_248049_0_0_1"/>
<comment type="caution">
    <text evidence="14">The sequence shown here is derived from an EMBL/GenBank/DDBJ whole genome shotgun (WGS) entry which is preliminary data.</text>
</comment>
<evidence type="ECO:0000256" key="7">
    <source>
        <dbReference type="ARBA" id="ARBA00023006"/>
    </source>
</evidence>
<keyword evidence="8" id="KW-0445">Lipid transport</keyword>
<dbReference type="GeneID" id="25259464"/>
<evidence type="ECO:0000256" key="3">
    <source>
        <dbReference type="ARBA" id="ARBA00009714"/>
    </source>
</evidence>